<dbReference type="InterPro" id="IPR050832">
    <property type="entry name" value="Bact_Acetyltransf"/>
</dbReference>
<comment type="caution">
    <text evidence="4">The sequence shown here is derived from an EMBL/GenBank/DDBJ whole genome shotgun (WGS) entry which is preliminary data.</text>
</comment>
<evidence type="ECO:0000256" key="1">
    <source>
        <dbReference type="ARBA" id="ARBA00022679"/>
    </source>
</evidence>
<keyword evidence="5" id="KW-1185">Reference proteome</keyword>
<dbReference type="PROSITE" id="PS51186">
    <property type="entry name" value="GNAT"/>
    <property type="match status" value="1"/>
</dbReference>
<evidence type="ECO:0000313" key="4">
    <source>
        <dbReference type="EMBL" id="MEE1674568.1"/>
    </source>
</evidence>
<evidence type="ECO:0000256" key="2">
    <source>
        <dbReference type="ARBA" id="ARBA00023315"/>
    </source>
</evidence>
<keyword evidence="2" id="KW-0012">Acyltransferase</keyword>
<dbReference type="EMBL" id="JAYDYW010000008">
    <property type="protein sequence ID" value="MEE1674568.1"/>
    <property type="molecule type" value="Genomic_DNA"/>
</dbReference>
<proteinExistence type="predicted"/>
<name>A0ABU7G587_9ALTE</name>
<dbReference type="PANTHER" id="PTHR43877">
    <property type="entry name" value="AMINOALKYLPHOSPHONATE N-ACETYLTRANSFERASE-RELATED-RELATED"/>
    <property type="match status" value="1"/>
</dbReference>
<evidence type="ECO:0000259" key="3">
    <source>
        <dbReference type="PROSITE" id="PS51186"/>
    </source>
</evidence>
<dbReference type="RefSeq" id="WP_329775656.1">
    <property type="nucleotide sequence ID" value="NZ_JAYDYW010000008.1"/>
</dbReference>
<sequence length="154" mass="16999">MKISLNNVSGEQVIALLEEHHQDMLRHSPVESVHALDVSGLQAEGVKFWCAWFGDELAGCGALKHLDAKRAELKSMRTASKHLRKGVAAGLLKHILKDAQESGYQQVSLETGSMAAFAPAWALYQSFGFEFCGPFANYQLDPYSKFMSKSLLLN</sequence>
<dbReference type="Proteomes" id="UP001310248">
    <property type="component" value="Unassembled WGS sequence"/>
</dbReference>
<dbReference type="PANTHER" id="PTHR43877:SF5">
    <property type="entry name" value="BLL8307 PROTEIN"/>
    <property type="match status" value="1"/>
</dbReference>
<dbReference type="Pfam" id="PF00583">
    <property type="entry name" value="Acetyltransf_1"/>
    <property type="match status" value="1"/>
</dbReference>
<dbReference type="SUPFAM" id="SSF55729">
    <property type="entry name" value="Acyl-CoA N-acyltransferases (Nat)"/>
    <property type="match status" value="1"/>
</dbReference>
<organism evidence="4 5">
    <name type="scientific">Agarivorans aestuarii</name>
    <dbReference type="NCBI Taxonomy" id="1563703"/>
    <lineage>
        <taxon>Bacteria</taxon>
        <taxon>Pseudomonadati</taxon>
        <taxon>Pseudomonadota</taxon>
        <taxon>Gammaproteobacteria</taxon>
        <taxon>Alteromonadales</taxon>
        <taxon>Alteromonadaceae</taxon>
        <taxon>Agarivorans</taxon>
    </lineage>
</organism>
<dbReference type="Gene3D" id="3.40.630.30">
    <property type="match status" value="1"/>
</dbReference>
<feature type="domain" description="N-acetyltransferase" evidence="3">
    <location>
        <begin position="3"/>
        <end position="152"/>
    </location>
</feature>
<accession>A0ABU7G587</accession>
<dbReference type="CDD" id="cd04301">
    <property type="entry name" value="NAT_SF"/>
    <property type="match status" value="1"/>
</dbReference>
<keyword evidence="1" id="KW-0808">Transferase</keyword>
<gene>
    <name evidence="4" type="ORF">SNR37_004011</name>
</gene>
<reference evidence="5" key="1">
    <citation type="submission" date="2023-07" db="EMBL/GenBank/DDBJ databases">
        <title>Draft genome sequence of Agarivorans aestuarii strain ZMCS4, a CAZymes producing bacteria isolated from the marine brown algae Clodostephus spongiosus.</title>
        <authorList>
            <person name="Lorente B."/>
            <person name="Cabral C."/>
            <person name="Frias J."/>
            <person name="Faria J."/>
            <person name="Toubarro D."/>
        </authorList>
    </citation>
    <scope>NUCLEOTIDE SEQUENCE [LARGE SCALE GENOMIC DNA]</scope>
    <source>
        <strain evidence="5">ZMCS4</strain>
    </source>
</reference>
<dbReference type="InterPro" id="IPR016181">
    <property type="entry name" value="Acyl_CoA_acyltransferase"/>
</dbReference>
<evidence type="ECO:0000313" key="5">
    <source>
        <dbReference type="Proteomes" id="UP001310248"/>
    </source>
</evidence>
<protein>
    <submittedName>
        <fullName evidence="4">GNAT family N-acetyltransferase</fullName>
    </submittedName>
</protein>
<dbReference type="InterPro" id="IPR000182">
    <property type="entry name" value="GNAT_dom"/>
</dbReference>